<evidence type="ECO:0000313" key="2">
    <source>
        <dbReference type="EMBL" id="OUP54616.1"/>
    </source>
</evidence>
<feature type="signal peptide" evidence="1">
    <location>
        <begin position="1"/>
        <end position="20"/>
    </location>
</feature>
<dbReference type="Pfam" id="PF14276">
    <property type="entry name" value="DUF4363"/>
    <property type="match status" value="1"/>
</dbReference>
<keyword evidence="1" id="KW-0732">Signal</keyword>
<accession>A0A1Y4LD31</accession>
<evidence type="ECO:0008006" key="4">
    <source>
        <dbReference type="Google" id="ProtNLM"/>
    </source>
</evidence>
<name>A0A1Y4LD31_9FIRM</name>
<gene>
    <name evidence="2" type="ORF">B5F17_01550</name>
</gene>
<evidence type="ECO:0000313" key="3">
    <source>
        <dbReference type="Proteomes" id="UP000195897"/>
    </source>
</evidence>
<organism evidence="2 3">
    <name type="scientific">Butyricicoccus pullicaecorum</name>
    <dbReference type="NCBI Taxonomy" id="501571"/>
    <lineage>
        <taxon>Bacteria</taxon>
        <taxon>Bacillati</taxon>
        <taxon>Bacillota</taxon>
        <taxon>Clostridia</taxon>
        <taxon>Eubacteriales</taxon>
        <taxon>Butyricicoccaceae</taxon>
        <taxon>Butyricicoccus</taxon>
    </lineage>
</organism>
<feature type="chain" id="PRO_5039288745" description="DUF4363 domain-containing protein" evidence="1">
    <location>
        <begin position="21"/>
        <end position="116"/>
    </location>
</feature>
<reference evidence="3" key="1">
    <citation type="submission" date="2017-04" db="EMBL/GenBank/DDBJ databases">
        <title>Function of individual gut microbiota members based on whole genome sequencing of pure cultures obtained from chicken caecum.</title>
        <authorList>
            <person name="Medvecky M."/>
            <person name="Cejkova D."/>
            <person name="Polansky O."/>
            <person name="Karasova D."/>
            <person name="Kubasova T."/>
            <person name="Cizek A."/>
            <person name="Rychlik I."/>
        </authorList>
    </citation>
    <scope>NUCLEOTIDE SEQUENCE [LARGE SCALE GENOMIC DNA]</scope>
    <source>
        <strain evidence="3">An180</strain>
    </source>
</reference>
<dbReference type="AlphaFoldDB" id="A0A1Y4LD31"/>
<evidence type="ECO:0000256" key="1">
    <source>
        <dbReference type="SAM" id="SignalP"/>
    </source>
</evidence>
<dbReference type="RefSeq" id="WP_087370077.1">
    <property type="nucleotide sequence ID" value="NZ_NFKK01000001.1"/>
</dbReference>
<sequence>MKRLIAACTLLFLLSVSCFAEYQAVARTTDTLAAAVDGQTDPAVLTECFDAWADHKPLLASLIRHNEIDQIENLYRRAIQAANNRDLNETRLQVAELTGMLRHLPELEYPSLHNVF</sequence>
<protein>
    <recommendedName>
        <fullName evidence="4">DUF4363 domain-containing protein</fullName>
    </recommendedName>
</protein>
<dbReference type="EMBL" id="NFKK01000001">
    <property type="protein sequence ID" value="OUP54616.1"/>
    <property type="molecule type" value="Genomic_DNA"/>
</dbReference>
<dbReference type="InterPro" id="IPR025373">
    <property type="entry name" value="DUF4363"/>
</dbReference>
<comment type="caution">
    <text evidence="2">The sequence shown here is derived from an EMBL/GenBank/DDBJ whole genome shotgun (WGS) entry which is preliminary data.</text>
</comment>
<proteinExistence type="predicted"/>
<dbReference type="Proteomes" id="UP000195897">
    <property type="component" value="Unassembled WGS sequence"/>
</dbReference>
<dbReference type="PROSITE" id="PS51257">
    <property type="entry name" value="PROKAR_LIPOPROTEIN"/>
    <property type="match status" value="1"/>
</dbReference>